<dbReference type="Gene3D" id="3.40.50.300">
    <property type="entry name" value="P-loop containing nucleotide triphosphate hydrolases"/>
    <property type="match status" value="1"/>
</dbReference>
<reference evidence="9" key="1">
    <citation type="submission" date="2011-11" db="EMBL/GenBank/DDBJ databases">
        <title>Decoding the brain transcriptome of the Eastern honeybee (Apis cerana) based on pyrosequencing.</title>
        <authorList>
            <person name="Sun L."/>
            <person name="Zheng H."/>
            <person name="Wang Y."/>
            <person name="Xie X."/>
            <person name="Zhu Y."/>
            <person name="Gu W."/>
            <person name="Wang S."/>
        </authorList>
    </citation>
    <scope>NUCLEOTIDE SEQUENCE</scope>
    <source>
        <tissue evidence="9">Brain</tissue>
    </source>
</reference>
<dbReference type="SMART" id="SM00382">
    <property type="entry name" value="AAA"/>
    <property type="match status" value="1"/>
</dbReference>
<keyword evidence="3" id="KW-0812">Transmembrane</keyword>
<evidence type="ECO:0000259" key="8">
    <source>
        <dbReference type="PROSITE" id="PS50893"/>
    </source>
</evidence>
<evidence type="ECO:0000256" key="6">
    <source>
        <dbReference type="ARBA" id="ARBA00022989"/>
    </source>
</evidence>
<feature type="domain" description="ABC transporter" evidence="8">
    <location>
        <begin position="52"/>
        <end position="281"/>
    </location>
</feature>
<dbReference type="GO" id="GO:0016887">
    <property type="term" value="F:ATP hydrolysis activity"/>
    <property type="evidence" value="ECO:0007669"/>
    <property type="project" value="InterPro"/>
</dbReference>
<dbReference type="InterPro" id="IPR027417">
    <property type="entry name" value="P-loop_NTPase"/>
</dbReference>
<dbReference type="GO" id="GO:0016020">
    <property type="term" value="C:membrane"/>
    <property type="evidence" value="ECO:0007669"/>
    <property type="project" value="UniProtKB-SubCell"/>
</dbReference>
<dbReference type="InterPro" id="IPR050173">
    <property type="entry name" value="ABC_transporter_C-like"/>
</dbReference>
<dbReference type="SUPFAM" id="SSF52540">
    <property type="entry name" value="P-loop containing nucleoside triphosphate hydrolases"/>
    <property type="match status" value="1"/>
</dbReference>
<evidence type="ECO:0000256" key="1">
    <source>
        <dbReference type="ARBA" id="ARBA00004141"/>
    </source>
</evidence>
<dbReference type="CDD" id="cd03244">
    <property type="entry name" value="ABCC_MRP_domain2"/>
    <property type="match status" value="1"/>
</dbReference>
<accession>V9IM54</accession>
<keyword evidence="6" id="KW-1133">Transmembrane helix</keyword>
<keyword evidence="5" id="KW-0067">ATP-binding</keyword>
<dbReference type="PROSITE" id="PS00211">
    <property type="entry name" value="ABC_TRANSPORTER_1"/>
    <property type="match status" value="1"/>
</dbReference>
<evidence type="ECO:0000256" key="4">
    <source>
        <dbReference type="ARBA" id="ARBA00022741"/>
    </source>
</evidence>
<organism evidence="9">
    <name type="scientific">Apis cerana</name>
    <name type="common">Indian honeybee</name>
    <dbReference type="NCBI Taxonomy" id="7461"/>
    <lineage>
        <taxon>Eukaryota</taxon>
        <taxon>Metazoa</taxon>
        <taxon>Ecdysozoa</taxon>
        <taxon>Arthropoda</taxon>
        <taxon>Hexapoda</taxon>
        <taxon>Insecta</taxon>
        <taxon>Pterygota</taxon>
        <taxon>Neoptera</taxon>
        <taxon>Endopterygota</taxon>
        <taxon>Hymenoptera</taxon>
        <taxon>Apocrita</taxon>
        <taxon>Aculeata</taxon>
        <taxon>Apoidea</taxon>
        <taxon>Anthophila</taxon>
        <taxon>Apidae</taxon>
        <taxon>Apis</taxon>
    </lineage>
</organism>
<evidence type="ECO:0000256" key="2">
    <source>
        <dbReference type="ARBA" id="ARBA00022448"/>
    </source>
</evidence>
<keyword evidence="2" id="KW-0813">Transport</keyword>
<evidence type="ECO:0000256" key="5">
    <source>
        <dbReference type="ARBA" id="ARBA00022840"/>
    </source>
</evidence>
<proteinExistence type="evidence at transcript level"/>
<dbReference type="PROSITE" id="PS50893">
    <property type="entry name" value="ABC_TRANSPORTER_2"/>
    <property type="match status" value="1"/>
</dbReference>
<gene>
    <name evidence="9" type="ORF">ACCB12503</name>
</gene>
<keyword evidence="7" id="KW-0472">Membrane</keyword>
<dbReference type="InterPro" id="IPR017871">
    <property type="entry name" value="ABC_transporter-like_CS"/>
</dbReference>
<dbReference type="InterPro" id="IPR003439">
    <property type="entry name" value="ABC_transporter-like_ATP-bd"/>
</dbReference>
<dbReference type="PANTHER" id="PTHR24223:SF415">
    <property type="entry name" value="FI20190P1"/>
    <property type="match status" value="1"/>
</dbReference>
<sequence>MLQHGMRQTAEMIAQMTSVERILQFTQLDKEGPFESEPNKKPPAQWPFKGEINFDHLYLRYEDSAPPVLKDLCFTIKPGEKIGIVGRTGAGKTSLISALFRLAKLEGSIYIDKLDTKQIGLHELRKKISIIPQEPVLFSATLRDNLDPFHNFDDATLWSALEDVELKTSVSSLDHNVEQGGANFSVGQRQLLCLARAILRNNKILLLDEATANVDPTTDALIQRTIRQKFKDCTVLTIAHRLNTIMDNNKVLVMDHGMAIEFDHPYILLNNEENHFTKMVKETGKVMFEQLKKIAKEAYDDVITDTTLQSSPQDNDN</sequence>
<name>V9IM54_APICE</name>
<dbReference type="InterPro" id="IPR003593">
    <property type="entry name" value="AAA+_ATPase"/>
</dbReference>
<dbReference type="GO" id="GO:0005524">
    <property type="term" value="F:ATP binding"/>
    <property type="evidence" value="ECO:0007669"/>
    <property type="project" value="UniProtKB-KW"/>
</dbReference>
<evidence type="ECO:0000313" key="9">
    <source>
        <dbReference type="EMBL" id="AEY61469.1"/>
    </source>
</evidence>
<dbReference type="GO" id="GO:0042626">
    <property type="term" value="F:ATPase-coupled transmembrane transporter activity"/>
    <property type="evidence" value="ECO:0007669"/>
    <property type="project" value="TreeGrafter"/>
</dbReference>
<dbReference type="PANTHER" id="PTHR24223">
    <property type="entry name" value="ATP-BINDING CASSETTE SUB-FAMILY C"/>
    <property type="match status" value="1"/>
</dbReference>
<protein>
    <submittedName>
        <fullName evidence="9">Multidrug resistance-associated protein lethal(2)03659</fullName>
    </submittedName>
</protein>
<dbReference type="EMBL" id="JR051282">
    <property type="protein sequence ID" value="AEY61469.1"/>
    <property type="molecule type" value="mRNA"/>
</dbReference>
<evidence type="ECO:0000256" key="3">
    <source>
        <dbReference type="ARBA" id="ARBA00022692"/>
    </source>
</evidence>
<dbReference type="AlphaFoldDB" id="V9IM54"/>
<comment type="subcellular location">
    <subcellularLocation>
        <location evidence="1">Membrane</location>
        <topology evidence="1">Multi-pass membrane protein</topology>
    </subcellularLocation>
</comment>
<dbReference type="Pfam" id="PF00005">
    <property type="entry name" value="ABC_tran"/>
    <property type="match status" value="1"/>
</dbReference>
<keyword evidence="4" id="KW-0547">Nucleotide-binding</keyword>
<evidence type="ECO:0000256" key="7">
    <source>
        <dbReference type="ARBA" id="ARBA00023136"/>
    </source>
</evidence>
<dbReference type="FunFam" id="3.40.50.300:FF:000163">
    <property type="entry name" value="Multidrug resistance-associated protein member 4"/>
    <property type="match status" value="1"/>
</dbReference>